<dbReference type="InterPro" id="IPR009231">
    <property type="entry name" value="Chloride_chnl_CLIC-like"/>
</dbReference>
<feature type="compositionally biased region" description="Basic and acidic residues" evidence="7">
    <location>
        <begin position="466"/>
        <end position="480"/>
    </location>
</feature>
<evidence type="ECO:0000256" key="5">
    <source>
        <dbReference type="ARBA" id="ARBA00022989"/>
    </source>
</evidence>
<evidence type="ECO:0000313" key="11">
    <source>
        <dbReference type="RefSeq" id="XP_015509407.1"/>
    </source>
</evidence>
<feature type="transmembrane region" description="Helical" evidence="8">
    <location>
        <begin position="332"/>
        <end position="358"/>
    </location>
</feature>
<evidence type="ECO:0000256" key="8">
    <source>
        <dbReference type="SAM" id="Phobius"/>
    </source>
</evidence>
<keyword evidence="4 8" id="KW-0812">Transmembrane</keyword>
<keyword evidence="9" id="KW-0732">Signal</keyword>
<evidence type="ECO:0000313" key="10">
    <source>
        <dbReference type="Proteomes" id="UP000829291"/>
    </source>
</evidence>
<keyword evidence="5 8" id="KW-1133">Transmembrane helix</keyword>
<dbReference type="GO" id="GO:0005254">
    <property type="term" value="F:chloride channel activity"/>
    <property type="evidence" value="ECO:0007669"/>
    <property type="project" value="TreeGrafter"/>
</dbReference>
<evidence type="ECO:0000256" key="1">
    <source>
        <dbReference type="ARBA" id="ARBA00004141"/>
    </source>
</evidence>
<dbReference type="GO" id="GO:0005783">
    <property type="term" value="C:endoplasmic reticulum"/>
    <property type="evidence" value="ECO:0007669"/>
    <property type="project" value="TreeGrafter"/>
</dbReference>
<dbReference type="RefSeq" id="XP_015509407.1">
    <property type="nucleotide sequence ID" value="XM_015653921.2"/>
</dbReference>
<dbReference type="KEGG" id="nlo:107216664"/>
<evidence type="ECO:0000256" key="6">
    <source>
        <dbReference type="ARBA" id="ARBA00023136"/>
    </source>
</evidence>
<keyword evidence="10" id="KW-1185">Reference proteome</keyword>
<comment type="similarity">
    <text evidence="2">Belongs to the chloride channel MCLC family.</text>
</comment>
<organism evidence="11">
    <name type="scientific">Neodiprion lecontei</name>
    <name type="common">Redheaded pine sawfly</name>
    <dbReference type="NCBI Taxonomy" id="441921"/>
    <lineage>
        <taxon>Eukaryota</taxon>
        <taxon>Metazoa</taxon>
        <taxon>Ecdysozoa</taxon>
        <taxon>Arthropoda</taxon>
        <taxon>Hexapoda</taxon>
        <taxon>Insecta</taxon>
        <taxon>Pterygota</taxon>
        <taxon>Neoptera</taxon>
        <taxon>Endopterygota</taxon>
        <taxon>Hymenoptera</taxon>
        <taxon>Tenthredinoidea</taxon>
        <taxon>Diprionidae</taxon>
        <taxon>Diprioninae</taxon>
        <taxon>Neodiprion</taxon>
    </lineage>
</organism>
<feature type="chain" id="PRO_5026722964" description="Chloride channel CLIC-like protein 1" evidence="9">
    <location>
        <begin position="21"/>
        <end position="480"/>
    </location>
</feature>
<dbReference type="PANTHER" id="PTHR34093">
    <property type="entry name" value="CHLORIDE CHANNEL CLIC-LIKE PROTEIN 1"/>
    <property type="match status" value="1"/>
</dbReference>
<feature type="region of interest" description="Disordered" evidence="7">
    <location>
        <begin position="450"/>
        <end position="480"/>
    </location>
</feature>
<sequence>MRNLGLYLSIFLITWKIVTCEENEAEDPVSMTRHNEDKKDTYFVDPYSFDYDRANKKMASGQVVQFPRTEENFINDDQCQRDLKRCKDTLEKIEPDGLFAKRLINLLLSNAKFKENGELLSGSIFLSGTKEQIQKIQEYGNGKITMRQVDAIFTDIIKSTSNVFTEVLSVIDQLLVTYRQHEKIFTTVFASSAILLFIKLTNWSTGKVIITFIAIGFLISYIMMWSQLLKEAEIKHFTAGRIHKQPPIQCEPEKMGTWHRIMGYFDGTDKCFEYYKAIDYDPYHEVTPVDVLVEFSDRLMLQPIARFGSGISLFIDNSTKHLGFGLRWTVTILLYAAIVIFIVLLPFSIFGGAFRVWFGPFGMSLGKSTTNQSHTQQIHMVEQREPVKVIKQINFDSGSQKPALSTSAHTVSSNELAKVKGKAGNEETTEKQSSFSTMCKACCSKDISSLNDSHVTEGEDLVNESTKSEVRKDEKGDGDC</sequence>
<dbReference type="InParanoid" id="A0A6J0B5G1"/>
<dbReference type="GO" id="GO:0016020">
    <property type="term" value="C:membrane"/>
    <property type="evidence" value="ECO:0007669"/>
    <property type="project" value="UniProtKB-SubCell"/>
</dbReference>
<feature type="region of interest" description="Disordered" evidence="7">
    <location>
        <begin position="417"/>
        <end position="436"/>
    </location>
</feature>
<proteinExistence type="inferred from homology"/>
<accession>A0A6J0B5G1</accession>
<dbReference type="OrthoDB" id="5837849at2759"/>
<name>A0A6J0B5G1_NEOLC</name>
<gene>
    <name evidence="11" type="primary">LOC107216664</name>
</gene>
<reference evidence="11" key="1">
    <citation type="submission" date="2025-08" db="UniProtKB">
        <authorList>
            <consortium name="RefSeq"/>
        </authorList>
    </citation>
    <scope>IDENTIFICATION</scope>
    <source>
        <tissue evidence="11">Thorax and Abdomen</tissue>
    </source>
</reference>
<evidence type="ECO:0000256" key="4">
    <source>
        <dbReference type="ARBA" id="ARBA00022692"/>
    </source>
</evidence>
<evidence type="ECO:0000256" key="2">
    <source>
        <dbReference type="ARBA" id="ARBA00005944"/>
    </source>
</evidence>
<keyword evidence="6 8" id="KW-0472">Membrane</keyword>
<comment type="subcellular location">
    <subcellularLocation>
        <location evidence="1">Membrane</location>
        <topology evidence="1">Multi-pass membrane protein</topology>
    </subcellularLocation>
</comment>
<dbReference type="PANTHER" id="PTHR34093:SF1">
    <property type="entry name" value="CHLORIDE CHANNEL CLIC-LIKE PROTEIN 1"/>
    <property type="match status" value="1"/>
</dbReference>
<dbReference type="GeneID" id="107216664"/>
<feature type="signal peptide" evidence="9">
    <location>
        <begin position="1"/>
        <end position="20"/>
    </location>
</feature>
<evidence type="ECO:0000256" key="7">
    <source>
        <dbReference type="SAM" id="MobiDB-lite"/>
    </source>
</evidence>
<dbReference type="Proteomes" id="UP000829291">
    <property type="component" value="Chromosome 4"/>
</dbReference>
<evidence type="ECO:0000256" key="9">
    <source>
        <dbReference type="SAM" id="SignalP"/>
    </source>
</evidence>
<dbReference type="AlphaFoldDB" id="A0A6J0B5G1"/>
<evidence type="ECO:0000256" key="3">
    <source>
        <dbReference type="ARBA" id="ARBA00015571"/>
    </source>
</evidence>
<feature type="transmembrane region" description="Helical" evidence="8">
    <location>
        <begin position="208"/>
        <end position="228"/>
    </location>
</feature>
<protein>
    <recommendedName>
        <fullName evidence="3">Chloride channel CLIC-like protein 1</fullName>
    </recommendedName>
</protein>